<evidence type="ECO:0000256" key="1">
    <source>
        <dbReference type="ARBA" id="ARBA00023012"/>
    </source>
</evidence>
<sequence length="255" mass="28383">MNAPPIRTLIVDDEVLARLAIRQALASHADVAIVGECGNANEARQAIEALEPDLMFLDIRMPGMDGFRLLHGLKRDSLPMVVFATAYGQHALRAFDANAIDYVLKPIDQERFDQAMARVRRHWQGLQALAVPVTAAAVAQAPASPYLQRLSVQHGEHIRVIAASDIDWIRADGNYVHIHAGSATYLHRESLRHLLAVLDPSCFLRIHRGIVVNVERIREVHPLFQGSAEVVLQDGTRLSLSRRFRLHARRALGMA</sequence>
<dbReference type="InterPro" id="IPR007492">
    <property type="entry name" value="LytTR_DNA-bd_dom"/>
</dbReference>
<dbReference type="RefSeq" id="WP_046970660.1">
    <property type="nucleotide sequence ID" value="NZ_JPLA01000010.1"/>
</dbReference>
<keyword evidence="1" id="KW-0902">Two-component regulatory system</keyword>
<dbReference type="PROSITE" id="PS50110">
    <property type="entry name" value="RESPONSE_REGULATORY"/>
    <property type="match status" value="1"/>
</dbReference>
<dbReference type="Proteomes" id="UP000035481">
    <property type="component" value="Unassembled WGS sequence"/>
</dbReference>
<dbReference type="GO" id="GO:0003677">
    <property type="term" value="F:DNA binding"/>
    <property type="evidence" value="ECO:0007669"/>
    <property type="project" value="InterPro"/>
</dbReference>
<dbReference type="InterPro" id="IPR046947">
    <property type="entry name" value="LytR-like"/>
</dbReference>
<evidence type="ECO:0000259" key="4">
    <source>
        <dbReference type="PROSITE" id="PS50930"/>
    </source>
</evidence>
<feature type="modified residue" description="4-aspartylphosphate" evidence="2">
    <location>
        <position position="58"/>
    </location>
</feature>
<dbReference type="PROSITE" id="PS50930">
    <property type="entry name" value="HTH_LYTTR"/>
    <property type="match status" value="1"/>
</dbReference>
<dbReference type="SUPFAM" id="SSF52172">
    <property type="entry name" value="CheY-like"/>
    <property type="match status" value="1"/>
</dbReference>
<dbReference type="SMART" id="SM00448">
    <property type="entry name" value="REC"/>
    <property type="match status" value="1"/>
</dbReference>
<dbReference type="InterPro" id="IPR011006">
    <property type="entry name" value="CheY-like_superfamily"/>
</dbReference>
<dbReference type="InterPro" id="IPR001789">
    <property type="entry name" value="Sig_transdc_resp-reg_receiver"/>
</dbReference>
<dbReference type="SMART" id="SM00850">
    <property type="entry name" value="LytTR"/>
    <property type="match status" value="1"/>
</dbReference>
<dbReference type="OrthoDB" id="236568at2"/>
<feature type="domain" description="Response regulatory" evidence="3">
    <location>
        <begin position="7"/>
        <end position="120"/>
    </location>
</feature>
<comment type="caution">
    <text evidence="5">The sequence shown here is derived from an EMBL/GenBank/DDBJ whole genome shotgun (WGS) entry which is preliminary data.</text>
</comment>
<evidence type="ECO:0000259" key="3">
    <source>
        <dbReference type="PROSITE" id="PS50110"/>
    </source>
</evidence>
<dbReference type="PANTHER" id="PTHR37299">
    <property type="entry name" value="TRANSCRIPTIONAL REGULATOR-RELATED"/>
    <property type="match status" value="1"/>
</dbReference>
<dbReference type="EMBL" id="JPLA01000010">
    <property type="protein sequence ID" value="KLD65143.1"/>
    <property type="molecule type" value="Genomic_DNA"/>
</dbReference>
<dbReference type="Gene3D" id="3.40.50.2300">
    <property type="match status" value="1"/>
</dbReference>
<reference evidence="5 6" key="1">
    <citation type="journal article" date="2015" name="Antonie Van Leeuwenhoek">
        <title>A phylogenomic and molecular marker based taxonomic framework for the order Xanthomonadales: proposal to transfer the families Algiphilaceae and Solimonadaceae to the order Nevskiales ord. nov. and to create a new family within the order Xanthomonadales, the family Rhodanobacteraceae fam. nov., containing the genus Rhodanobacter and its closest relatives.</title>
        <authorList>
            <person name="Naushad S."/>
            <person name="Adeolu M."/>
            <person name="Wong S."/>
            <person name="Sohail M."/>
            <person name="Schellhorn H.E."/>
            <person name="Gupta R.S."/>
        </authorList>
    </citation>
    <scope>NUCLEOTIDE SEQUENCE [LARGE SCALE GENOMIC DNA]</scope>
    <source>
        <strain evidence="5 6">DSM 16301</strain>
    </source>
</reference>
<feature type="domain" description="HTH LytTR-type" evidence="4">
    <location>
        <begin position="150"/>
        <end position="254"/>
    </location>
</feature>
<gene>
    <name evidence="5" type="ORF">Y882_04400</name>
</gene>
<proteinExistence type="predicted"/>
<evidence type="ECO:0000313" key="5">
    <source>
        <dbReference type="EMBL" id="KLD65143.1"/>
    </source>
</evidence>
<dbReference type="GO" id="GO:0000156">
    <property type="term" value="F:phosphorelay response regulator activity"/>
    <property type="evidence" value="ECO:0007669"/>
    <property type="project" value="InterPro"/>
</dbReference>
<dbReference type="Pfam" id="PF00072">
    <property type="entry name" value="Response_reg"/>
    <property type="match status" value="1"/>
</dbReference>
<accession>A0A0G9H6H2</accession>
<organism evidence="5 6">
    <name type="scientific">Dyella japonica DSM 16301</name>
    <dbReference type="NCBI Taxonomy" id="1440762"/>
    <lineage>
        <taxon>Bacteria</taxon>
        <taxon>Pseudomonadati</taxon>
        <taxon>Pseudomonadota</taxon>
        <taxon>Gammaproteobacteria</taxon>
        <taxon>Lysobacterales</taxon>
        <taxon>Rhodanobacteraceae</taxon>
        <taxon>Dyella</taxon>
    </lineage>
</organism>
<dbReference type="STRING" id="1440762.Y882_04400"/>
<name>A0A0G9H6H2_9GAMM</name>
<keyword evidence="2" id="KW-0597">Phosphoprotein</keyword>
<evidence type="ECO:0000256" key="2">
    <source>
        <dbReference type="PROSITE-ProRule" id="PRU00169"/>
    </source>
</evidence>
<dbReference type="PATRIC" id="fig|1440762.4.peg.200"/>
<dbReference type="PANTHER" id="PTHR37299:SF1">
    <property type="entry name" value="STAGE 0 SPORULATION PROTEIN A HOMOLOG"/>
    <property type="match status" value="1"/>
</dbReference>
<protein>
    <submittedName>
        <fullName evidence="5">LytTR family two component transcriptional regulator</fullName>
    </submittedName>
</protein>
<dbReference type="AlphaFoldDB" id="A0A0G9H6H2"/>
<evidence type="ECO:0000313" key="6">
    <source>
        <dbReference type="Proteomes" id="UP000035481"/>
    </source>
</evidence>
<dbReference type="Gene3D" id="2.40.50.1020">
    <property type="entry name" value="LytTr DNA-binding domain"/>
    <property type="match status" value="1"/>
</dbReference>
<dbReference type="Pfam" id="PF04397">
    <property type="entry name" value="LytTR"/>
    <property type="match status" value="1"/>
</dbReference>